<dbReference type="InterPro" id="IPR009057">
    <property type="entry name" value="Homeodomain-like_sf"/>
</dbReference>
<accession>A0A1V4QG71</accession>
<dbReference type="SUPFAM" id="SSF143422">
    <property type="entry name" value="Transposase IS200-like"/>
    <property type="match status" value="1"/>
</dbReference>
<dbReference type="SMART" id="SM01321">
    <property type="entry name" value="Y1_Tnp"/>
    <property type="match status" value="1"/>
</dbReference>
<dbReference type="Gene3D" id="3.30.70.1290">
    <property type="entry name" value="Transposase IS200-like"/>
    <property type="match status" value="1"/>
</dbReference>
<gene>
    <name evidence="2" type="ORF">BXT86_01670</name>
</gene>
<dbReference type="InterPro" id="IPR002686">
    <property type="entry name" value="Transposase_17"/>
</dbReference>
<organism evidence="2 3">
    <name type="scientific">candidate division WOR-3 bacterium 4484_100</name>
    <dbReference type="NCBI Taxonomy" id="1936077"/>
    <lineage>
        <taxon>Bacteria</taxon>
        <taxon>Bacteria division WOR-3</taxon>
    </lineage>
</organism>
<name>A0A1V4QG71_UNCW3</name>
<dbReference type="GO" id="GO:0043565">
    <property type="term" value="F:sequence-specific DNA binding"/>
    <property type="evidence" value="ECO:0007669"/>
    <property type="project" value="InterPro"/>
</dbReference>
<dbReference type="Pfam" id="PF01797">
    <property type="entry name" value="Y1_Tnp"/>
    <property type="match status" value="1"/>
</dbReference>
<dbReference type="PANTHER" id="PTHR34322">
    <property type="entry name" value="TRANSPOSASE, Y1_TNP DOMAIN-CONTAINING"/>
    <property type="match status" value="1"/>
</dbReference>
<evidence type="ECO:0000259" key="1">
    <source>
        <dbReference type="SMART" id="SM01321"/>
    </source>
</evidence>
<dbReference type="InterPro" id="IPR036515">
    <property type="entry name" value="Transposase_17_sf"/>
</dbReference>
<reference evidence="3" key="1">
    <citation type="submission" date="2017-01" db="EMBL/GenBank/DDBJ databases">
        <title>Novel pathways for hydrocarbon cycling and metabolic interdependencies in hydrothermal sediment communities.</title>
        <authorList>
            <person name="Dombrowski N."/>
            <person name="Seitz K."/>
            <person name="Teske A."/>
            <person name="Baker B."/>
        </authorList>
    </citation>
    <scope>NUCLEOTIDE SEQUENCE [LARGE SCALE GENOMIC DNA]</scope>
</reference>
<proteinExistence type="predicted"/>
<dbReference type="GO" id="GO:0006313">
    <property type="term" value="P:DNA transposition"/>
    <property type="evidence" value="ECO:0007669"/>
    <property type="project" value="InterPro"/>
</dbReference>
<sequence length="293" mass="34624">MELIRQGKVKRYFRARHKLSFPGAISHITQRAPGKEMLFIDASDYLFMIHLIKESAKRYNLRFYSFALMPNHLHLLLQTEKNNLSNALKRTFNSYAFYFNRKYERKGHVFCGRFRQALCFDDTYFLASSIYIHMNPVVAGLSKSVAGYRWSSIKPFIQNFNRKTFINYKFVLKILDQDLNIAREKYKELVKRSLEIKLKNSLEHADALTQFRDKFINLLKQIIAPEEELKSVFTFDSEIDALVKTKYYKNPKTLAEKKYLIEQLLANGYKVSEIAKKLGVTRQAIYYMLKQKT</sequence>
<feature type="domain" description="Transposase IS200-like" evidence="1">
    <location>
        <begin position="21"/>
        <end position="135"/>
    </location>
</feature>
<dbReference type="Pfam" id="PF02954">
    <property type="entry name" value="HTH_8"/>
    <property type="match status" value="1"/>
</dbReference>
<dbReference type="Gene3D" id="1.10.10.60">
    <property type="entry name" value="Homeodomain-like"/>
    <property type="match status" value="1"/>
</dbReference>
<dbReference type="PANTHER" id="PTHR34322:SF2">
    <property type="entry name" value="TRANSPOSASE IS200-LIKE DOMAIN-CONTAINING PROTEIN"/>
    <property type="match status" value="1"/>
</dbReference>
<dbReference type="GO" id="GO:0004803">
    <property type="term" value="F:transposase activity"/>
    <property type="evidence" value="ECO:0007669"/>
    <property type="project" value="InterPro"/>
</dbReference>
<protein>
    <recommendedName>
        <fullName evidence="1">Transposase IS200-like domain-containing protein</fullName>
    </recommendedName>
</protein>
<dbReference type="EMBL" id="MUKB01000021">
    <property type="protein sequence ID" value="OPX18348.1"/>
    <property type="molecule type" value="Genomic_DNA"/>
</dbReference>
<dbReference type="SUPFAM" id="SSF46689">
    <property type="entry name" value="Homeodomain-like"/>
    <property type="match status" value="1"/>
</dbReference>
<dbReference type="InterPro" id="IPR002197">
    <property type="entry name" value="HTH_Fis"/>
</dbReference>
<comment type="caution">
    <text evidence="2">The sequence shown here is derived from an EMBL/GenBank/DDBJ whole genome shotgun (WGS) entry which is preliminary data.</text>
</comment>
<evidence type="ECO:0000313" key="3">
    <source>
        <dbReference type="Proteomes" id="UP000191663"/>
    </source>
</evidence>
<evidence type="ECO:0000313" key="2">
    <source>
        <dbReference type="EMBL" id="OPX18348.1"/>
    </source>
</evidence>
<dbReference type="Proteomes" id="UP000191663">
    <property type="component" value="Unassembled WGS sequence"/>
</dbReference>
<dbReference type="AlphaFoldDB" id="A0A1V4QG71"/>